<evidence type="ECO:0000256" key="4">
    <source>
        <dbReference type="RuleBase" id="RU003690"/>
    </source>
</evidence>
<dbReference type="Proteomes" id="UP000268084">
    <property type="component" value="Chromosome"/>
</dbReference>
<evidence type="ECO:0000256" key="1">
    <source>
        <dbReference type="ARBA" id="ARBA00010838"/>
    </source>
</evidence>
<proteinExistence type="inferred from homology"/>
<dbReference type="SUPFAM" id="SSF51445">
    <property type="entry name" value="(Trans)glycosidases"/>
    <property type="match status" value="1"/>
</dbReference>
<reference evidence="5 6" key="2">
    <citation type="submission" date="2018-12" db="EMBL/GenBank/DDBJ databases">
        <title>Nakamurella antarcticus sp. nov., isolated from Antarctica South Shetland Islands soil.</title>
        <authorList>
            <person name="Peng F."/>
        </authorList>
    </citation>
    <scope>NUCLEOTIDE SEQUENCE [LARGE SCALE GENOMIC DNA]</scope>
    <source>
        <strain evidence="5 6">S14-144</strain>
    </source>
</reference>
<dbReference type="EMBL" id="CP034170">
    <property type="protein sequence ID" value="AZI59032.1"/>
    <property type="molecule type" value="Genomic_DNA"/>
</dbReference>
<dbReference type="PANTHER" id="PTHR10353:SF36">
    <property type="entry name" value="LP05116P"/>
    <property type="match status" value="1"/>
</dbReference>
<comment type="similarity">
    <text evidence="1 4">Belongs to the glycosyl hydrolase 1 family.</text>
</comment>
<reference evidence="5 6" key="1">
    <citation type="submission" date="2018-11" db="EMBL/GenBank/DDBJ databases">
        <authorList>
            <person name="Da X."/>
        </authorList>
    </citation>
    <scope>NUCLEOTIDE SEQUENCE [LARGE SCALE GENOMIC DNA]</scope>
    <source>
        <strain evidence="5 6">S14-144</strain>
    </source>
</reference>
<protein>
    <submittedName>
        <fullName evidence="5">Glycosyl hydrolase family protein</fullName>
    </submittedName>
</protein>
<organism evidence="5 6">
    <name type="scientific">Nakamurella antarctica</name>
    <dbReference type="NCBI Taxonomy" id="1902245"/>
    <lineage>
        <taxon>Bacteria</taxon>
        <taxon>Bacillati</taxon>
        <taxon>Actinomycetota</taxon>
        <taxon>Actinomycetes</taxon>
        <taxon>Nakamurellales</taxon>
        <taxon>Nakamurellaceae</taxon>
        <taxon>Nakamurella</taxon>
    </lineage>
</organism>
<keyword evidence="2 5" id="KW-0378">Hydrolase</keyword>
<evidence type="ECO:0000256" key="3">
    <source>
        <dbReference type="ARBA" id="ARBA00023295"/>
    </source>
</evidence>
<keyword evidence="3" id="KW-0326">Glycosidase</keyword>
<dbReference type="GO" id="GO:0005829">
    <property type="term" value="C:cytosol"/>
    <property type="evidence" value="ECO:0007669"/>
    <property type="project" value="TreeGrafter"/>
</dbReference>
<gene>
    <name evidence="5" type="ORF">EH165_13645</name>
</gene>
<evidence type="ECO:0000313" key="6">
    <source>
        <dbReference type="Proteomes" id="UP000268084"/>
    </source>
</evidence>
<evidence type="ECO:0000256" key="2">
    <source>
        <dbReference type="ARBA" id="ARBA00022801"/>
    </source>
</evidence>
<keyword evidence="6" id="KW-1185">Reference proteome</keyword>
<dbReference type="Pfam" id="PF00232">
    <property type="entry name" value="Glyco_hydro_1"/>
    <property type="match status" value="1"/>
</dbReference>
<dbReference type="PRINTS" id="PR00131">
    <property type="entry name" value="GLHYDRLASE1"/>
</dbReference>
<evidence type="ECO:0000313" key="5">
    <source>
        <dbReference type="EMBL" id="AZI59032.1"/>
    </source>
</evidence>
<dbReference type="AlphaFoldDB" id="A0A3G8ZNW5"/>
<dbReference type="PANTHER" id="PTHR10353">
    <property type="entry name" value="GLYCOSYL HYDROLASE"/>
    <property type="match status" value="1"/>
</dbReference>
<accession>A0A3G8ZNW5</accession>
<dbReference type="KEGG" id="nak:EH165_13645"/>
<name>A0A3G8ZNW5_9ACTN</name>
<dbReference type="GO" id="GO:0016052">
    <property type="term" value="P:carbohydrate catabolic process"/>
    <property type="evidence" value="ECO:0007669"/>
    <property type="project" value="TreeGrafter"/>
</dbReference>
<dbReference type="InterPro" id="IPR001360">
    <property type="entry name" value="Glyco_hydro_1"/>
</dbReference>
<dbReference type="OrthoDB" id="9765195at2"/>
<dbReference type="InterPro" id="IPR017853">
    <property type="entry name" value="GH"/>
</dbReference>
<dbReference type="GO" id="GO:0008422">
    <property type="term" value="F:beta-glucosidase activity"/>
    <property type="evidence" value="ECO:0007669"/>
    <property type="project" value="TreeGrafter"/>
</dbReference>
<sequence>MTESNLLLPRGFGFGIVSAATAVEGLDAARLDDESASGLTHAGASIWDVFAASPGRIVDGTTRADGPGHLRSSANVSTDVDLITHLGVSHSRISLSWSALTGAESGNRYDRYSRYIDDLLAKGVEVVVTLTHYDMPLTVMTDGGWLVRDTAEVFGDYAATVAAKIGDRVSRWVTMNSPLVHTAYGYGLGIEAPGLTMLGESLRAGINQLVGHGYATQALRASGAQQIGIANHHTRVRPASESREDIAAAELYSILHNRAFTDPLFGLGFPGELAGLIASSPDLDFASAADAHLVAQPLDFYGVNYHHPVMVAAATDNATIPFTLVEDPAAATDDAGWPLDPSALTQVLLELTAQYPALPPLYVTENGTHTAPGIDDADRCEYVDQHITAIAAAIRDGADVRGYDHWTLLDCWEFGEGLTRPMGLVAVDPLSQDRTPKASYHHYAALIAAHRARSY</sequence>
<dbReference type="Gene3D" id="3.20.20.80">
    <property type="entry name" value="Glycosidases"/>
    <property type="match status" value="1"/>
</dbReference>